<keyword evidence="7" id="KW-0732">Signal</keyword>
<feature type="binding site" evidence="6">
    <location>
        <position position="101"/>
    </location>
    <ligand>
        <name>Zn(2+)</name>
        <dbReference type="ChEBI" id="CHEBI:29105"/>
    </ligand>
</feature>
<dbReference type="GO" id="GO:0005737">
    <property type="term" value="C:cytoplasm"/>
    <property type="evidence" value="ECO:0007669"/>
    <property type="project" value="TreeGrafter"/>
</dbReference>
<dbReference type="Proteomes" id="UP000002420">
    <property type="component" value="Chromosome"/>
</dbReference>
<feature type="domain" description="MsrB" evidence="8">
    <location>
        <begin position="62"/>
        <end position="184"/>
    </location>
</feature>
<keyword evidence="2 6" id="KW-0479">Metal-binding</keyword>
<feature type="binding site" evidence="6">
    <location>
        <position position="153"/>
    </location>
    <ligand>
        <name>Zn(2+)</name>
        <dbReference type="ChEBI" id="CHEBI:29105"/>
    </ligand>
</feature>
<feature type="binding site" evidence="6">
    <location>
        <position position="150"/>
    </location>
    <ligand>
        <name>Zn(2+)</name>
        <dbReference type="ChEBI" id="CHEBI:29105"/>
    </ligand>
</feature>
<keyword evidence="4 6" id="KW-0560">Oxidoreductase</keyword>
<evidence type="ECO:0000256" key="2">
    <source>
        <dbReference type="ARBA" id="ARBA00022723"/>
    </source>
</evidence>
<accession>B3E2P0</accession>
<feature type="chain" id="PRO_5002786088" description="Peptide methionine sulfoxide reductase MsrB" evidence="7">
    <location>
        <begin position="28"/>
        <end position="185"/>
    </location>
</feature>
<evidence type="ECO:0000313" key="9">
    <source>
        <dbReference type="EMBL" id="ACD95697.1"/>
    </source>
</evidence>
<dbReference type="PROSITE" id="PS51790">
    <property type="entry name" value="MSRB"/>
    <property type="match status" value="1"/>
</dbReference>
<evidence type="ECO:0000256" key="4">
    <source>
        <dbReference type="ARBA" id="ARBA00023002"/>
    </source>
</evidence>
<evidence type="ECO:0000313" key="10">
    <source>
        <dbReference type="Proteomes" id="UP000002420"/>
    </source>
</evidence>
<dbReference type="PANTHER" id="PTHR10173:SF52">
    <property type="entry name" value="METHIONINE-R-SULFOXIDE REDUCTASE B1"/>
    <property type="match status" value="1"/>
</dbReference>
<dbReference type="EC" id="1.8.4.12" evidence="6"/>
<proteinExistence type="inferred from homology"/>
<dbReference type="NCBIfam" id="TIGR00357">
    <property type="entry name" value="peptide-methionine (R)-S-oxide reductase MsrB"/>
    <property type="match status" value="1"/>
</dbReference>
<dbReference type="SUPFAM" id="SSF51316">
    <property type="entry name" value="Mss4-like"/>
    <property type="match status" value="1"/>
</dbReference>
<dbReference type="PROSITE" id="PS51257">
    <property type="entry name" value="PROKAR_LIPOPROTEIN"/>
    <property type="match status" value="1"/>
</dbReference>
<dbReference type="eggNOG" id="COG0229">
    <property type="taxonomic scope" value="Bacteria"/>
</dbReference>
<comment type="catalytic activity">
    <reaction evidence="5 6">
        <text>L-methionyl-[protein] + [thioredoxin]-disulfide + H2O = L-methionyl-(R)-S-oxide-[protein] + [thioredoxin]-dithiol</text>
        <dbReference type="Rhea" id="RHEA:24164"/>
        <dbReference type="Rhea" id="RHEA-COMP:10698"/>
        <dbReference type="Rhea" id="RHEA-COMP:10700"/>
        <dbReference type="Rhea" id="RHEA-COMP:12313"/>
        <dbReference type="Rhea" id="RHEA-COMP:12314"/>
        <dbReference type="ChEBI" id="CHEBI:15377"/>
        <dbReference type="ChEBI" id="CHEBI:16044"/>
        <dbReference type="ChEBI" id="CHEBI:29950"/>
        <dbReference type="ChEBI" id="CHEBI:45764"/>
        <dbReference type="ChEBI" id="CHEBI:50058"/>
        <dbReference type="EC" id="1.8.4.12"/>
    </reaction>
</comment>
<organism evidence="9 10">
    <name type="scientific">Trichlorobacter lovleyi (strain ATCC BAA-1151 / DSM 17278 / SZ)</name>
    <name type="common">Geobacter lovleyi</name>
    <dbReference type="NCBI Taxonomy" id="398767"/>
    <lineage>
        <taxon>Bacteria</taxon>
        <taxon>Pseudomonadati</taxon>
        <taxon>Thermodesulfobacteriota</taxon>
        <taxon>Desulfuromonadia</taxon>
        <taxon>Geobacterales</taxon>
        <taxon>Geobacteraceae</taxon>
        <taxon>Trichlorobacter</taxon>
    </lineage>
</organism>
<evidence type="ECO:0000256" key="5">
    <source>
        <dbReference type="ARBA" id="ARBA00048488"/>
    </source>
</evidence>
<dbReference type="FunFam" id="2.170.150.20:FF:000001">
    <property type="entry name" value="Peptide methionine sulfoxide reductase MsrB"/>
    <property type="match status" value="1"/>
</dbReference>
<protein>
    <recommendedName>
        <fullName evidence="6">Peptide methionine sulfoxide reductase MsrB</fullName>
        <ecNumber evidence="6">1.8.4.12</ecNumber>
    </recommendedName>
    <alternativeName>
        <fullName evidence="6">Peptide-methionine (R)-S-oxide reductase</fullName>
    </alternativeName>
</protein>
<dbReference type="Pfam" id="PF01641">
    <property type="entry name" value="SelR"/>
    <property type="match status" value="1"/>
</dbReference>
<evidence type="ECO:0000259" key="8">
    <source>
        <dbReference type="PROSITE" id="PS51790"/>
    </source>
</evidence>
<name>B3E2P0_TRIL1</name>
<comment type="cofactor">
    <cofactor evidence="6">
        <name>Zn(2+)</name>
        <dbReference type="ChEBI" id="CHEBI:29105"/>
    </cofactor>
    <text evidence="6">Binds 1 zinc ion per subunit. The zinc ion is important for the structural integrity of the protein.</text>
</comment>
<dbReference type="HAMAP" id="MF_01400">
    <property type="entry name" value="MsrB"/>
    <property type="match status" value="1"/>
</dbReference>
<dbReference type="GO" id="GO:0033743">
    <property type="term" value="F:peptide-methionine (R)-S-oxide reductase activity"/>
    <property type="evidence" value="ECO:0007669"/>
    <property type="project" value="UniProtKB-UniRule"/>
</dbReference>
<dbReference type="EMBL" id="CP001089">
    <property type="protein sequence ID" value="ACD95697.1"/>
    <property type="molecule type" value="Genomic_DNA"/>
</dbReference>
<dbReference type="InterPro" id="IPR002579">
    <property type="entry name" value="Met_Sox_Rdtase_MsrB_dom"/>
</dbReference>
<sequence>MKIMPLLVGAILLPLLLACSNSTTSTATTAAKTASEATVKTIKLYSVADKGYIMSVKVIKTEEEWKKLLTPQQYNVTREKGTEAPFSGATWNTHEKGIYRCIGCGNDLFSSEHKFDSGTGWPSFWQAIAPENVTEKPDNSLFMRRTEVVCSRCDAHLGHVFNDGPKPTGLRYCMNSAALQFVKTP</sequence>
<feature type="active site" description="Nucleophile" evidence="6">
    <location>
        <position position="173"/>
    </location>
</feature>
<dbReference type="GO" id="GO:0006979">
    <property type="term" value="P:response to oxidative stress"/>
    <property type="evidence" value="ECO:0007669"/>
    <property type="project" value="InterPro"/>
</dbReference>
<dbReference type="InterPro" id="IPR028427">
    <property type="entry name" value="Met_Sox_Rdtase_MsrB"/>
</dbReference>
<feature type="binding site" evidence="6">
    <location>
        <position position="104"/>
    </location>
    <ligand>
        <name>Zn(2+)</name>
        <dbReference type="ChEBI" id="CHEBI:29105"/>
    </ligand>
</feature>
<dbReference type="GO" id="GO:0030091">
    <property type="term" value="P:protein repair"/>
    <property type="evidence" value="ECO:0007669"/>
    <property type="project" value="InterPro"/>
</dbReference>
<dbReference type="AlphaFoldDB" id="B3E2P0"/>
<dbReference type="RefSeq" id="WP_012470036.1">
    <property type="nucleotide sequence ID" value="NC_010814.1"/>
</dbReference>
<dbReference type="KEGG" id="glo:Glov_1981"/>
<feature type="signal peptide" evidence="7">
    <location>
        <begin position="1"/>
        <end position="27"/>
    </location>
</feature>
<gene>
    <name evidence="6" type="primary">msrB</name>
    <name evidence="9" type="ordered locus">Glov_1981</name>
</gene>
<evidence type="ECO:0000256" key="6">
    <source>
        <dbReference type="HAMAP-Rule" id="MF_01400"/>
    </source>
</evidence>
<comment type="similarity">
    <text evidence="1 6">Belongs to the MsrB Met sulfoxide reductase family.</text>
</comment>
<dbReference type="HOGENOM" id="CLU_031040_8_2_7"/>
<dbReference type="Gene3D" id="2.170.150.20">
    <property type="entry name" value="Peptide methionine sulfoxide reductase"/>
    <property type="match status" value="1"/>
</dbReference>
<keyword evidence="3 6" id="KW-0862">Zinc</keyword>
<reference evidence="9 10" key="1">
    <citation type="submission" date="2008-05" db="EMBL/GenBank/DDBJ databases">
        <title>Complete sequence of chromosome of Geobacter lovleyi SZ.</title>
        <authorList>
            <consortium name="US DOE Joint Genome Institute"/>
            <person name="Lucas S."/>
            <person name="Copeland A."/>
            <person name="Lapidus A."/>
            <person name="Glavina del Rio T."/>
            <person name="Dalin E."/>
            <person name="Tice H."/>
            <person name="Bruce D."/>
            <person name="Goodwin L."/>
            <person name="Pitluck S."/>
            <person name="Chertkov O."/>
            <person name="Meincke L."/>
            <person name="Brettin T."/>
            <person name="Detter J.C."/>
            <person name="Han C."/>
            <person name="Tapia R."/>
            <person name="Kuske C.R."/>
            <person name="Schmutz J."/>
            <person name="Larimer F."/>
            <person name="Land M."/>
            <person name="Hauser L."/>
            <person name="Kyrpides N."/>
            <person name="Mikhailova N."/>
            <person name="Sung Y."/>
            <person name="Fletcher K.E."/>
            <person name="Ritalahti K.M."/>
            <person name="Loeffler F.E."/>
            <person name="Richardson P."/>
        </authorList>
    </citation>
    <scope>NUCLEOTIDE SEQUENCE [LARGE SCALE GENOMIC DNA]</scope>
    <source>
        <strain evidence="10">ATCC BAA-1151 / DSM 17278 / SZ</strain>
    </source>
</reference>
<keyword evidence="10" id="KW-1185">Reference proteome</keyword>
<dbReference type="GO" id="GO:0008270">
    <property type="term" value="F:zinc ion binding"/>
    <property type="evidence" value="ECO:0007669"/>
    <property type="project" value="UniProtKB-UniRule"/>
</dbReference>
<evidence type="ECO:0000256" key="3">
    <source>
        <dbReference type="ARBA" id="ARBA00022833"/>
    </source>
</evidence>
<dbReference type="PANTHER" id="PTHR10173">
    <property type="entry name" value="METHIONINE SULFOXIDE REDUCTASE"/>
    <property type="match status" value="1"/>
</dbReference>
<evidence type="ECO:0000256" key="7">
    <source>
        <dbReference type="SAM" id="SignalP"/>
    </source>
</evidence>
<evidence type="ECO:0000256" key="1">
    <source>
        <dbReference type="ARBA" id="ARBA00007174"/>
    </source>
</evidence>
<dbReference type="STRING" id="398767.Glov_1981"/>
<dbReference type="InterPro" id="IPR011057">
    <property type="entry name" value="Mss4-like_sf"/>
</dbReference>